<keyword evidence="1" id="KW-0802">TPR repeat</keyword>
<feature type="repeat" description="TPR" evidence="1">
    <location>
        <begin position="173"/>
        <end position="206"/>
    </location>
</feature>
<evidence type="ECO:0000313" key="2">
    <source>
        <dbReference type="EMBL" id="VBB06711.1"/>
    </source>
</evidence>
<dbReference type="Pfam" id="PF00515">
    <property type="entry name" value="TPR_1"/>
    <property type="match status" value="1"/>
</dbReference>
<dbReference type="Gene3D" id="1.25.40.10">
    <property type="entry name" value="Tetratricopeptide repeat domain"/>
    <property type="match status" value="4"/>
</dbReference>
<evidence type="ECO:0000313" key="3">
    <source>
        <dbReference type="Proteomes" id="UP000277811"/>
    </source>
</evidence>
<reference evidence="2 3" key="1">
    <citation type="submission" date="2018-06" db="EMBL/GenBank/DDBJ databases">
        <authorList>
            <person name="Strepis N."/>
        </authorList>
    </citation>
    <scope>NUCLEOTIDE SEQUENCE [LARGE SCALE GENOMIC DNA]</scope>
    <source>
        <strain evidence="2">LUCI</strain>
    </source>
</reference>
<dbReference type="InterPro" id="IPR002201">
    <property type="entry name" value="Glyco_trans_9"/>
</dbReference>
<dbReference type="GO" id="GO:0016757">
    <property type="term" value="F:glycosyltransferase activity"/>
    <property type="evidence" value="ECO:0007669"/>
    <property type="project" value="InterPro"/>
</dbReference>
<dbReference type="SUPFAM" id="SSF53756">
    <property type="entry name" value="UDP-Glycosyltransferase/glycogen phosphorylase"/>
    <property type="match status" value="1"/>
</dbReference>
<dbReference type="PANTHER" id="PTHR44809">
    <property type="match status" value="1"/>
</dbReference>
<sequence length="553" mass="63430">MNNKMQVKHGLNLAAKGEWQQAAAAFRRALEQDPADPETYNYLGDIQLREKLYKEAEDSFRQAIGLNPEYVEAYNNLGVLLLQLNRLEEARECLLAAVRRRSGYAAAYINLGLIYVREQNLEEAENVFRRAIELNPENPEVYNNLGLVFKSKNRFEEAKACFGRAIQLKANYPEVYNNLGLIFKDSGQVEEAGACFCRAIQLRPAYPEAYNNLGVLLMSINNLDKAETCFQRAIQQNPAFFEAEFSLAVLYLLRGEYEKGWEKYDKSRVVINYGADQPQAPAWQGEDLRGRRILLYYEQGFGDTLQFARYAQTVADQAGELVLWVQQPLQRLFISSFPFLKVHRGENMPAESFDFACPLPSLPRIFNTTTAEIPQGIPYIKPSADITLKWHQILSQGDKRKRYRVGAVWAGNPRHHNDRNRSIPFDLFNNLFCLTNVIWVSLQTGSRARELEKSPYTVFSYTEELVDFAETAGLIANLDLVITVDSAVAHLAGAMGKRTWLLLPFAPDWRWQLERSDSPWYPTVQLFRQSKIGDWQEVLGRVKENLKRALDKR</sequence>
<dbReference type="Pfam" id="PF13432">
    <property type="entry name" value="TPR_16"/>
    <property type="match status" value="1"/>
</dbReference>
<dbReference type="Pfam" id="PF13414">
    <property type="entry name" value="TPR_11"/>
    <property type="match status" value="1"/>
</dbReference>
<name>A0A498R5N7_9FIRM</name>
<dbReference type="SMART" id="SM00671">
    <property type="entry name" value="SEL1"/>
    <property type="match status" value="3"/>
</dbReference>
<evidence type="ECO:0000256" key="1">
    <source>
        <dbReference type="PROSITE-ProRule" id="PRU00339"/>
    </source>
</evidence>
<dbReference type="InterPro" id="IPR019734">
    <property type="entry name" value="TPR_rpt"/>
</dbReference>
<feature type="repeat" description="TPR" evidence="1">
    <location>
        <begin position="3"/>
        <end position="36"/>
    </location>
</feature>
<dbReference type="RefSeq" id="WP_122627657.1">
    <property type="nucleotide sequence ID" value="NZ_UPPP01000067.1"/>
</dbReference>
<dbReference type="PANTHER" id="PTHR44809:SF1">
    <property type="entry name" value="PROTEIN O-MANNOSYL-TRANSFERASE TMTC1"/>
    <property type="match status" value="1"/>
</dbReference>
<dbReference type="Pfam" id="PF13181">
    <property type="entry name" value="TPR_8"/>
    <property type="match status" value="2"/>
</dbReference>
<dbReference type="Gene3D" id="3.40.50.2000">
    <property type="entry name" value="Glycogen Phosphorylase B"/>
    <property type="match status" value="1"/>
</dbReference>
<dbReference type="SUPFAM" id="SSF48452">
    <property type="entry name" value="TPR-like"/>
    <property type="match status" value="1"/>
</dbReference>
<dbReference type="AlphaFoldDB" id="A0A498R5N7"/>
<dbReference type="InterPro" id="IPR011990">
    <property type="entry name" value="TPR-like_helical_dom_sf"/>
</dbReference>
<dbReference type="EMBL" id="UPPP01000067">
    <property type="protein sequence ID" value="VBB06711.1"/>
    <property type="molecule type" value="Genomic_DNA"/>
</dbReference>
<organism evidence="2 3">
    <name type="scientific">Lucifera butyrica</name>
    <dbReference type="NCBI Taxonomy" id="1351585"/>
    <lineage>
        <taxon>Bacteria</taxon>
        <taxon>Bacillati</taxon>
        <taxon>Bacillota</taxon>
        <taxon>Negativicutes</taxon>
        <taxon>Veillonellales</taxon>
        <taxon>Veillonellaceae</taxon>
        <taxon>Lucifera</taxon>
    </lineage>
</organism>
<accession>A0A498R5N7</accession>
<dbReference type="Pfam" id="PF01075">
    <property type="entry name" value="Glyco_transf_9"/>
    <property type="match status" value="1"/>
</dbReference>
<gene>
    <name evidence="2" type="ORF">LUCI_1947</name>
</gene>
<dbReference type="OrthoDB" id="9769030at2"/>
<dbReference type="PROSITE" id="PS50293">
    <property type="entry name" value="TPR_REGION"/>
    <property type="match status" value="2"/>
</dbReference>
<protein>
    <submittedName>
        <fullName evidence="2">Uncharacterized protein</fullName>
    </submittedName>
</protein>
<dbReference type="Proteomes" id="UP000277811">
    <property type="component" value="Unassembled WGS sequence"/>
</dbReference>
<dbReference type="InterPro" id="IPR006597">
    <property type="entry name" value="Sel1-like"/>
</dbReference>
<dbReference type="InterPro" id="IPR052943">
    <property type="entry name" value="TMTC_O-mannosyl-trnsfr"/>
</dbReference>
<feature type="repeat" description="TPR" evidence="1">
    <location>
        <begin position="37"/>
        <end position="70"/>
    </location>
</feature>
<proteinExistence type="predicted"/>
<feature type="repeat" description="TPR" evidence="1">
    <location>
        <begin position="139"/>
        <end position="172"/>
    </location>
</feature>
<feature type="repeat" description="TPR" evidence="1">
    <location>
        <begin position="105"/>
        <end position="138"/>
    </location>
</feature>
<dbReference type="SMART" id="SM00028">
    <property type="entry name" value="TPR"/>
    <property type="match status" value="7"/>
</dbReference>
<dbReference type="PROSITE" id="PS50005">
    <property type="entry name" value="TPR"/>
    <property type="match status" value="6"/>
</dbReference>
<feature type="repeat" description="TPR" evidence="1">
    <location>
        <begin position="207"/>
        <end position="240"/>
    </location>
</feature>
<keyword evidence="3" id="KW-1185">Reference proteome</keyword>